<comment type="function">
    <text evidence="9">DNA-dependent RNA polymerase catalyzes the transcription of DNA into RNA using the four ribonucleoside triphosphates as substrates. Specific peripheric component of RNA polymerase III (Pol III) which synthesizes small non-coding RNAs including 5S rRNA, snRNAs, tRNAs and miRNAs from at least 500 distinct genomic loci. With POLR3H/RPC8 forms a mobile stalk that protrudes from Pol III core and functions primarily in transcription initiation. Pol III plays a key role in sensing and limiting infection by intracellular bacteria and DNA viruses. Acts as nuclear and cytosolic DNA sensor involved in innate immune response. Can sense non-self dsDNA that serves as template for transcription into dsRNA. The non-self RNA polymerase III transcripts, such as Epstein-Barr virus-encoded RNAs (EBERs) induce type I interferon and NF-kappa-B through the RIG-I pathway.</text>
</comment>
<dbReference type="GO" id="GO:0006384">
    <property type="term" value="P:transcription initiation at RNA polymerase III promoter"/>
    <property type="evidence" value="ECO:0007669"/>
    <property type="project" value="InterPro"/>
</dbReference>
<comment type="function">
    <text evidence="7">Accessory protein for the calcitonin gene-related peptide (CGRP) receptor. It modulates CGRP responsiveness in a variety of tissues.</text>
</comment>
<dbReference type="InterPro" id="IPR038324">
    <property type="entry name" value="Rpb4/RPC9_sf"/>
</dbReference>
<keyword evidence="5" id="KW-0804">Transcription</keyword>
<keyword evidence="12" id="KW-1185">Reference proteome</keyword>
<dbReference type="RefSeq" id="XP_014260861.1">
    <property type="nucleotide sequence ID" value="XM_014405375.2"/>
</dbReference>
<keyword evidence="4" id="KW-0240">DNA-directed RNA polymerase</keyword>
<dbReference type="PANTHER" id="PTHR15561:SF0">
    <property type="entry name" value="DNA-DIRECTED RNA POLYMERASE III SUBUNIT RPC9"/>
    <property type="match status" value="1"/>
</dbReference>
<organism evidence="11 12">
    <name type="scientific">Cimex lectularius</name>
    <name type="common">Bed bug</name>
    <name type="synonym">Acanthia lectularia</name>
    <dbReference type="NCBI Taxonomy" id="79782"/>
    <lineage>
        <taxon>Eukaryota</taxon>
        <taxon>Metazoa</taxon>
        <taxon>Ecdysozoa</taxon>
        <taxon>Arthropoda</taxon>
        <taxon>Hexapoda</taxon>
        <taxon>Insecta</taxon>
        <taxon>Pterygota</taxon>
        <taxon>Neoptera</taxon>
        <taxon>Paraneoptera</taxon>
        <taxon>Hemiptera</taxon>
        <taxon>Heteroptera</taxon>
        <taxon>Panheteroptera</taxon>
        <taxon>Cimicomorpha</taxon>
        <taxon>Cimicidae</taxon>
        <taxon>Cimex</taxon>
    </lineage>
</organism>
<evidence type="ECO:0000259" key="10">
    <source>
        <dbReference type="SMART" id="SM00657"/>
    </source>
</evidence>
<evidence type="ECO:0000256" key="9">
    <source>
        <dbReference type="ARBA" id="ARBA00045808"/>
    </source>
</evidence>
<feature type="domain" description="RNA polymerase Rpb4/RPC9 core" evidence="10">
    <location>
        <begin position="1"/>
        <end position="125"/>
    </location>
</feature>
<sequence length="127" mass="14440">MEITNPEVASLSNCEVLSLLNELKDNSQISTKSGNQFATILYETSQYLHNLHAQQSEQDVRNLLKALLDFPIPLTYREKLMIVNTPPKTALELSLIMRNYDERLTEQEVEDLLSIIAKHSKEPLSIG</sequence>
<dbReference type="GeneID" id="106673290"/>
<dbReference type="InterPro" id="IPR006590">
    <property type="entry name" value="RNA_pol_Rpb4/RPC9_core"/>
</dbReference>
<dbReference type="AlphaFoldDB" id="A0A8I6THK3"/>
<evidence type="ECO:0000256" key="1">
    <source>
        <dbReference type="ARBA" id="ARBA00004123"/>
    </source>
</evidence>
<evidence type="ECO:0000256" key="2">
    <source>
        <dbReference type="ARBA" id="ARBA00006898"/>
    </source>
</evidence>
<protein>
    <recommendedName>
        <fullName evidence="3">DNA-directed RNA polymerase III subunit RPC9</fullName>
    </recommendedName>
</protein>
<name>A0A8I6THK3_CIMLE</name>
<comment type="similarity">
    <text evidence="2">Belongs to the eukaryotic RPC9 RNA polymerase subunit family.</text>
</comment>
<evidence type="ECO:0000313" key="12">
    <source>
        <dbReference type="Proteomes" id="UP000494040"/>
    </source>
</evidence>
<dbReference type="Proteomes" id="UP000494040">
    <property type="component" value="Unassembled WGS sequence"/>
</dbReference>
<dbReference type="GO" id="GO:0005666">
    <property type="term" value="C:RNA polymerase III complex"/>
    <property type="evidence" value="ECO:0007669"/>
    <property type="project" value="InterPro"/>
</dbReference>
<dbReference type="SUPFAM" id="SSF47819">
    <property type="entry name" value="HRDC-like"/>
    <property type="match status" value="1"/>
</dbReference>
<dbReference type="GO" id="GO:0000166">
    <property type="term" value="F:nucleotide binding"/>
    <property type="evidence" value="ECO:0007669"/>
    <property type="project" value="InterPro"/>
</dbReference>
<evidence type="ECO:0000256" key="6">
    <source>
        <dbReference type="ARBA" id="ARBA00023242"/>
    </source>
</evidence>
<evidence type="ECO:0000256" key="3">
    <source>
        <dbReference type="ARBA" id="ARBA00016672"/>
    </source>
</evidence>
<dbReference type="InterPro" id="IPR010997">
    <property type="entry name" value="HRDC-like_sf"/>
</dbReference>
<dbReference type="InterPro" id="IPR038846">
    <property type="entry name" value="RPC9"/>
</dbReference>
<dbReference type="InterPro" id="IPR005574">
    <property type="entry name" value="Rpb4/RPC9"/>
</dbReference>
<reference evidence="11" key="1">
    <citation type="submission" date="2022-01" db="UniProtKB">
        <authorList>
            <consortium name="EnsemblMetazoa"/>
        </authorList>
    </citation>
    <scope>IDENTIFICATION</scope>
</reference>
<dbReference type="SMART" id="SM00657">
    <property type="entry name" value="RPOL4c"/>
    <property type="match status" value="1"/>
</dbReference>
<evidence type="ECO:0000256" key="7">
    <source>
        <dbReference type="ARBA" id="ARBA00043924"/>
    </source>
</evidence>
<evidence type="ECO:0000256" key="8">
    <source>
        <dbReference type="ARBA" id="ARBA00044007"/>
    </source>
</evidence>
<dbReference type="OrthoDB" id="1746530at2759"/>
<keyword evidence="6" id="KW-0539">Nucleus</keyword>
<comment type="subcellular location">
    <subcellularLocation>
        <location evidence="1">Nucleus</location>
    </subcellularLocation>
</comment>
<dbReference type="PANTHER" id="PTHR15561">
    <property type="entry name" value="CALCITONIN GENE-RELATED PEPTIDE-RECEPTOR COMPONENT PROTEIN"/>
    <property type="match status" value="1"/>
</dbReference>
<proteinExistence type="inferred from homology"/>
<dbReference type="EnsemblMetazoa" id="XM_014405375.2">
    <property type="protein sequence ID" value="XP_014260861.1"/>
    <property type="gene ID" value="LOC106673290"/>
</dbReference>
<accession>A0A8I6THK3</accession>
<evidence type="ECO:0000313" key="11">
    <source>
        <dbReference type="EnsemblMetazoa" id="XP_014260861.1"/>
    </source>
</evidence>
<dbReference type="Pfam" id="PF03874">
    <property type="entry name" value="RNA_pol_Rpb4"/>
    <property type="match status" value="1"/>
</dbReference>
<dbReference type="Gene3D" id="1.20.1250.40">
    <property type="match status" value="1"/>
</dbReference>
<comment type="subunit">
    <text evidence="8">Component of the RNA polymerase III complex consisting of 17 subunits: a ten-subunit horseshoe-shaped catalytic core composed of POLR3A/RPC1, POLR3B/RPC2, POLR1C/RPAC1, POLR1D/RPAC2, POLR3K/RPC10, POLR2E/RPABC1, POLR2F/RPABC2, POLR2H/RPABC3, POLR2K/RPABC4 and POLR2L/RPABC5; a mobile stalk composed of two subunits POLR3H/RPC8 and CRCP/RPC9, protruding from the core and functioning primarily in transcription initiation; and additional subunits homologous to general transcription factors of the RNA polymerase II machinery, POLR3C/RPC3-POLR3F/RPC6-POLR3G/RPC7 heterotrimer required for transcription initiation and POLR3D/RPC4-POLR3E/RPC5 heterodimer involved in both transcription initiation and termination.</text>
</comment>
<evidence type="ECO:0000256" key="5">
    <source>
        <dbReference type="ARBA" id="ARBA00023163"/>
    </source>
</evidence>
<evidence type="ECO:0000256" key="4">
    <source>
        <dbReference type="ARBA" id="ARBA00022478"/>
    </source>
</evidence>